<organism evidence="6 7">
    <name type="scientific">Parthenolecanium corni</name>
    <dbReference type="NCBI Taxonomy" id="536013"/>
    <lineage>
        <taxon>Eukaryota</taxon>
        <taxon>Metazoa</taxon>
        <taxon>Ecdysozoa</taxon>
        <taxon>Arthropoda</taxon>
        <taxon>Hexapoda</taxon>
        <taxon>Insecta</taxon>
        <taxon>Pterygota</taxon>
        <taxon>Neoptera</taxon>
        <taxon>Paraneoptera</taxon>
        <taxon>Hemiptera</taxon>
        <taxon>Sternorrhyncha</taxon>
        <taxon>Coccoidea</taxon>
        <taxon>Coccidae</taxon>
        <taxon>Parthenolecanium</taxon>
    </lineage>
</organism>
<evidence type="ECO:0000256" key="4">
    <source>
        <dbReference type="ARBA" id="ARBA00023180"/>
    </source>
</evidence>
<dbReference type="PANTHER" id="PTHR13866:SF29">
    <property type="entry name" value="FOLLISTATIN"/>
    <property type="match status" value="1"/>
</dbReference>
<feature type="domain" description="Kazal-like" evidence="5">
    <location>
        <begin position="94"/>
        <end position="145"/>
    </location>
</feature>
<evidence type="ECO:0000256" key="3">
    <source>
        <dbReference type="ARBA" id="ARBA00023157"/>
    </source>
</evidence>
<keyword evidence="1" id="KW-0732">Signal</keyword>
<dbReference type="GO" id="GO:0050840">
    <property type="term" value="F:extracellular matrix binding"/>
    <property type="evidence" value="ECO:0007669"/>
    <property type="project" value="TreeGrafter"/>
</dbReference>
<dbReference type="CDD" id="cd00104">
    <property type="entry name" value="KAZAL_FS"/>
    <property type="match status" value="1"/>
</dbReference>
<comment type="caution">
    <text evidence="6">The sequence shown here is derived from an EMBL/GenBank/DDBJ whole genome shotgun (WGS) entry which is preliminary data.</text>
</comment>
<reference evidence="6 7" key="1">
    <citation type="submission" date="2024-03" db="EMBL/GenBank/DDBJ databases">
        <title>Adaptation during the transition from Ophiocordyceps entomopathogen to insect associate is accompanied by gene loss and intensified selection.</title>
        <authorList>
            <person name="Ward C.M."/>
            <person name="Onetto C.A."/>
            <person name="Borneman A.R."/>
        </authorList>
    </citation>
    <scope>NUCLEOTIDE SEQUENCE [LARGE SCALE GENOMIC DNA]</scope>
    <source>
        <strain evidence="6">AWRI1</strain>
        <tissue evidence="6">Single Adult Female</tissue>
    </source>
</reference>
<dbReference type="Pfam" id="PF21333">
    <property type="entry name" value="FST_N"/>
    <property type="match status" value="1"/>
</dbReference>
<dbReference type="InterPro" id="IPR003645">
    <property type="entry name" value="Fol_N"/>
</dbReference>
<dbReference type="PANTHER" id="PTHR13866">
    <property type="entry name" value="SPARC OSTEONECTIN"/>
    <property type="match status" value="1"/>
</dbReference>
<dbReference type="SUPFAM" id="SSF100895">
    <property type="entry name" value="Kazal-type serine protease inhibitors"/>
    <property type="match status" value="3"/>
</dbReference>
<dbReference type="SMART" id="SM00274">
    <property type="entry name" value="FOLN"/>
    <property type="match status" value="3"/>
</dbReference>
<dbReference type="SMART" id="SM00280">
    <property type="entry name" value="KAZAL"/>
    <property type="match status" value="3"/>
</dbReference>
<evidence type="ECO:0000256" key="1">
    <source>
        <dbReference type="ARBA" id="ARBA00022729"/>
    </source>
</evidence>
<dbReference type="Gene3D" id="3.90.290.10">
    <property type="entry name" value="TGF-beta binding (TB) domain"/>
    <property type="match status" value="1"/>
</dbReference>
<feature type="domain" description="Kazal-like" evidence="5">
    <location>
        <begin position="247"/>
        <end position="296"/>
    </location>
</feature>
<evidence type="ECO:0000313" key="7">
    <source>
        <dbReference type="Proteomes" id="UP001367676"/>
    </source>
</evidence>
<dbReference type="EMBL" id="JBBCAQ010000032">
    <property type="protein sequence ID" value="KAK7584323.1"/>
    <property type="molecule type" value="Genomic_DNA"/>
</dbReference>
<keyword evidence="3" id="KW-1015">Disulfide bond</keyword>
<keyword evidence="2" id="KW-0677">Repeat</keyword>
<feature type="domain" description="Kazal-like" evidence="5">
    <location>
        <begin position="169"/>
        <end position="220"/>
    </location>
</feature>
<dbReference type="GO" id="GO:0005509">
    <property type="term" value="F:calcium ion binding"/>
    <property type="evidence" value="ECO:0007669"/>
    <property type="project" value="TreeGrafter"/>
</dbReference>
<keyword evidence="7" id="KW-1185">Reference proteome</keyword>
<evidence type="ECO:0000259" key="5">
    <source>
        <dbReference type="PROSITE" id="PS51465"/>
    </source>
</evidence>
<evidence type="ECO:0000313" key="6">
    <source>
        <dbReference type="EMBL" id="KAK7584323.1"/>
    </source>
</evidence>
<dbReference type="Pfam" id="PF07648">
    <property type="entry name" value="Kazal_2"/>
    <property type="match status" value="3"/>
</dbReference>
<gene>
    <name evidence="6" type="ORF">V9T40_005286</name>
</gene>
<name>A0AAN9TDI6_9HEMI</name>
<dbReference type="GO" id="GO:0005518">
    <property type="term" value="F:collagen binding"/>
    <property type="evidence" value="ECO:0007669"/>
    <property type="project" value="TreeGrafter"/>
</dbReference>
<dbReference type="AlphaFoldDB" id="A0AAN9TDI6"/>
<dbReference type="PROSITE" id="PS51465">
    <property type="entry name" value="KAZAL_2"/>
    <property type="match status" value="3"/>
</dbReference>
<protein>
    <recommendedName>
        <fullName evidence="5">Kazal-like domain-containing protein</fullName>
    </recommendedName>
</protein>
<proteinExistence type="predicted"/>
<dbReference type="InterPro" id="IPR036773">
    <property type="entry name" value="TB_dom_sf"/>
</dbReference>
<evidence type="ECO:0000256" key="2">
    <source>
        <dbReference type="ARBA" id="ARBA00022737"/>
    </source>
</evidence>
<accession>A0AAN9TDI6</accession>
<dbReference type="GO" id="GO:0005615">
    <property type="term" value="C:extracellular space"/>
    <property type="evidence" value="ECO:0007669"/>
    <property type="project" value="TreeGrafter"/>
</dbReference>
<keyword evidence="4" id="KW-0325">Glycoprotein</keyword>
<dbReference type="Proteomes" id="UP001367676">
    <property type="component" value="Unassembled WGS sequence"/>
</dbReference>
<sequence>MCVTPVAAGICWYKMDTPGYCKETIRSKTSKEQCCSDGSTMTAWSPEDLRDDALFFWRTLQKGVPCKACKDSCEGVKCGKNKKCAVRNGRPTCVCSPKCKYLSQKKGPVCGTDNKSYKSICQLKKQRCRTKNSSLRVNYYGLCQYSCRNVKCKRGKYCVQDQYLRAHCVQCNSYCGHSHSWKSTICGDNGVTYPNACQMQSESCFSGRAIRTAYKEACKSNATCENIRCSMNEKCLLQKDTNLPKCVSCSTCEEDKTFGPFCGTNNRTYNSLCEILWDSCRSGYFIEANNVGPCKSRIKE</sequence>
<dbReference type="Gene3D" id="3.30.60.30">
    <property type="match status" value="3"/>
</dbReference>
<dbReference type="InterPro" id="IPR002350">
    <property type="entry name" value="Kazal_dom"/>
</dbReference>
<dbReference type="InterPro" id="IPR036058">
    <property type="entry name" value="Kazal_dom_sf"/>
</dbReference>